<dbReference type="Gene3D" id="3.90.550.10">
    <property type="entry name" value="Spore Coat Polysaccharide Biosynthesis Protein SpsA, Chain A"/>
    <property type="match status" value="1"/>
</dbReference>
<keyword evidence="3" id="KW-1185">Reference proteome</keyword>
<evidence type="ECO:0000313" key="3">
    <source>
        <dbReference type="Proteomes" id="UP000245263"/>
    </source>
</evidence>
<evidence type="ECO:0000256" key="1">
    <source>
        <dbReference type="SAM" id="Phobius"/>
    </source>
</evidence>
<protein>
    <submittedName>
        <fullName evidence="2">Glycosyl transferase</fullName>
    </submittedName>
</protein>
<dbReference type="SUPFAM" id="SSF53448">
    <property type="entry name" value="Nucleotide-diphospho-sugar transferases"/>
    <property type="match status" value="1"/>
</dbReference>
<dbReference type="EMBL" id="AP025028">
    <property type="protein sequence ID" value="BDA79161.1"/>
    <property type="molecule type" value="Genomic_DNA"/>
</dbReference>
<dbReference type="PANTHER" id="PTHR43179">
    <property type="entry name" value="RHAMNOSYLTRANSFERASE WBBL"/>
    <property type="match status" value="1"/>
</dbReference>
<dbReference type="GO" id="GO:0016740">
    <property type="term" value="F:transferase activity"/>
    <property type="evidence" value="ECO:0007669"/>
    <property type="project" value="UniProtKB-KW"/>
</dbReference>
<keyword evidence="1" id="KW-0472">Membrane</keyword>
<gene>
    <name evidence="2" type="ORF">LPTSP3_g20910</name>
</gene>
<reference evidence="2 3" key="1">
    <citation type="submission" date="2021-08" db="EMBL/GenBank/DDBJ databases">
        <title>Complete genome sequence of Leptospira kobayashii strain E30.</title>
        <authorList>
            <person name="Nakao R."/>
            <person name="Nakamura S."/>
            <person name="Masuzawa T."/>
            <person name="Koizumi N."/>
        </authorList>
    </citation>
    <scope>NUCLEOTIDE SEQUENCE [LARGE SCALE GENOMIC DNA]</scope>
    <source>
        <strain evidence="2 3">E30</strain>
    </source>
</reference>
<accession>A0ABM7UK23</accession>
<proteinExistence type="predicted"/>
<keyword evidence="1" id="KW-0812">Transmembrane</keyword>
<sequence length="312" mass="35752">MNRFSLLTVHWNTAELTLKFVDLVMPYVIANDWQLFLLENGSSDTEKKILKDGLRKNGLNQNDFFHLIESDENLGFAGGINLIADHAFRRFPKNHFWVLNTDITIPESTMNYIHTRLELNDRLVGSLVFDETGDKLLFSGASFPLTIFGVQYSKTKKISPNEKWDTSYCEGSSLVINNFIYKDLISERKTLFDGKLFLYCEDLELGLKAKQLGYHSELDTNLIIYHKHSQSGGGSGNFLAFYYITRNRILLAIDYLSLPVYIFYILFSIITRLAINIVLIRKRSAKVRSAIFAGILDGMLGKTGRWKNHPVK</sequence>
<evidence type="ECO:0000313" key="2">
    <source>
        <dbReference type="EMBL" id="BDA79161.1"/>
    </source>
</evidence>
<dbReference type="PANTHER" id="PTHR43179:SF11">
    <property type="entry name" value="GLYCOSYL TRANSFERASE"/>
    <property type="match status" value="1"/>
</dbReference>
<dbReference type="InterPro" id="IPR029044">
    <property type="entry name" value="Nucleotide-diphossugar_trans"/>
</dbReference>
<name>A0ABM7UK23_9LEPT</name>
<dbReference type="RefSeq" id="WP_109019416.1">
    <property type="nucleotide sequence ID" value="NZ_AP025028.1"/>
</dbReference>
<keyword evidence="2" id="KW-0808">Transferase</keyword>
<feature type="transmembrane region" description="Helical" evidence="1">
    <location>
        <begin position="258"/>
        <end position="279"/>
    </location>
</feature>
<organism evidence="2 3">
    <name type="scientific">Leptospira kobayashii</name>
    <dbReference type="NCBI Taxonomy" id="1917830"/>
    <lineage>
        <taxon>Bacteria</taxon>
        <taxon>Pseudomonadati</taxon>
        <taxon>Spirochaetota</taxon>
        <taxon>Spirochaetia</taxon>
        <taxon>Leptospirales</taxon>
        <taxon>Leptospiraceae</taxon>
        <taxon>Leptospira</taxon>
    </lineage>
</organism>
<keyword evidence="1" id="KW-1133">Transmembrane helix</keyword>
<dbReference type="Proteomes" id="UP000245263">
    <property type="component" value="Chromosome 1"/>
</dbReference>